<organism evidence="3">
    <name type="scientific">uncultured Caudovirales phage</name>
    <dbReference type="NCBI Taxonomy" id="2100421"/>
    <lineage>
        <taxon>Viruses</taxon>
        <taxon>Duplodnaviria</taxon>
        <taxon>Heunggongvirae</taxon>
        <taxon>Uroviricota</taxon>
        <taxon>Caudoviricetes</taxon>
        <taxon>Peduoviridae</taxon>
        <taxon>Maltschvirus</taxon>
        <taxon>Maltschvirus maltsch</taxon>
    </lineage>
</organism>
<gene>
    <name evidence="3" type="ORF">UFOVP1010_24</name>
    <name evidence="4" type="ORF">UFOVP1359_12</name>
    <name evidence="1" type="ORF">UFOVP838_31</name>
    <name evidence="2" type="ORF">UFOVP932_36</name>
</gene>
<reference evidence="3" key="1">
    <citation type="submission" date="2020-05" db="EMBL/GenBank/DDBJ databases">
        <authorList>
            <person name="Chiriac C."/>
            <person name="Salcher M."/>
            <person name="Ghai R."/>
            <person name="Kavagutti S V."/>
        </authorList>
    </citation>
    <scope>NUCLEOTIDE SEQUENCE</scope>
</reference>
<sequence length="124" mass="13385">MTNIDNTLLNAAKITGDHADLYGEHVAFYDKVAALATIKLGRPISGHDAIMVQIALIEARIANKWDGLDNYAEITSLHAIASLYIQPKNMRAMLDTVEKDITDMAAKLVKAPEGAPNANNAPNT</sequence>
<proteinExistence type="predicted"/>
<dbReference type="EMBL" id="LR796955">
    <property type="protein sequence ID" value="CAB4177647.1"/>
    <property type="molecule type" value="Genomic_DNA"/>
</dbReference>
<evidence type="ECO:0000313" key="1">
    <source>
        <dbReference type="EMBL" id="CAB4166487.1"/>
    </source>
</evidence>
<evidence type="ECO:0000313" key="4">
    <source>
        <dbReference type="EMBL" id="CAB4201884.1"/>
    </source>
</evidence>
<protein>
    <submittedName>
        <fullName evidence="3">Uncharacterized protein</fullName>
    </submittedName>
</protein>
<evidence type="ECO:0000313" key="2">
    <source>
        <dbReference type="EMBL" id="CAB4171880.1"/>
    </source>
</evidence>
<dbReference type="EMBL" id="LR797309">
    <property type="protein sequence ID" value="CAB4201884.1"/>
    <property type="molecule type" value="Genomic_DNA"/>
</dbReference>
<evidence type="ECO:0000313" key="3">
    <source>
        <dbReference type="EMBL" id="CAB4177647.1"/>
    </source>
</evidence>
<dbReference type="EMBL" id="LR796792">
    <property type="protein sequence ID" value="CAB4166487.1"/>
    <property type="molecule type" value="Genomic_DNA"/>
</dbReference>
<dbReference type="EMBL" id="LR796880">
    <property type="protein sequence ID" value="CAB4171880.1"/>
    <property type="molecule type" value="Genomic_DNA"/>
</dbReference>
<name>A0A6J5Q524_9CAUD</name>
<accession>A0A6J5Q524</accession>